<organism evidence="2 3">
    <name type="scientific">Hibiscus sabdariffa</name>
    <name type="common">roselle</name>
    <dbReference type="NCBI Taxonomy" id="183260"/>
    <lineage>
        <taxon>Eukaryota</taxon>
        <taxon>Viridiplantae</taxon>
        <taxon>Streptophyta</taxon>
        <taxon>Embryophyta</taxon>
        <taxon>Tracheophyta</taxon>
        <taxon>Spermatophyta</taxon>
        <taxon>Magnoliopsida</taxon>
        <taxon>eudicotyledons</taxon>
        <taxon>Gunneridae</taxon>
        <taxon>Pentapetalae</taxon>
        <taxon>rosids</taxon>
        <taxon>malvids</taxon>
        <taxon>Malvales</taxon>
        <taxon>Malvaceae</taxon>
        <taxon>Malvoideae</taxon>
        <taxon>Hibiscus</taxon>
    </lineage>
</organism>
<protein>
    <submittedName>
        <fullName evidence="2">Uncharacterized protein</fullName>
    </submittedName>
</protein>
<feature type="region of interest" description="Disordered" evidence="1">
    <location>
        <begin position="118"/>
        <end position="148"/>
    </location>
</feature>
<evidence type="ECO:0000313" key="3">
    <source>
        <dbReference type="Proteomes" id="UP001396334"/>
    </source>
</evidence>
<accession>A0ABR2Q784</accession>
<gene>
    <name evidence="2" type="ORF">V6N11_081799</name>
</gene>
<keyword evidence="3" id="KW-1185">Reference proteome</keyword>
<comment type="caution">
    <text evidence="2">The sequence shown here is derived from an EMBL/GenBank/DDBJ whole genome shotgun (WGS) entry which is preliminary data.</text>
</comment>
<proteinExistence type="predicted"/>
<evidence type="ECO:0000313" key="2">
    <source>
        <dbReference type="EMBL" id="KAK8996528.1"/>
    </source>
</evidence>
<dbReference type="Proteomes" id="UP001396334">
    <property type="component" value="Unassembled WGS sequence"/>
</dbReference>
<reference evidence="2 3" key="1">
    <citation type="journal article" date="2024" name="G3 (Bethesda)">
        <title>Genome assembly of Hibiscus sabdariffa L. provides insights into metabolisms of medicinal natural products.</title>
        <authorList>
            <person name="Kim T."/>
        </authorList>
    </citation>
    <scope>NUCLEOTIDE SEQUENCE [LARGE SCALE GENOMIC DNA]</scope>
    <source>
        <strain evidence="2">TK-2024</strain>
        <tissue evidence="2">Old leaves</tissue>
    </source>
</reference>
<sequence>MRFSSGNLVLNRGWDASLRALSRRSSSSGSRWLRDAEPVGSQPFLAFGNKEKFQHRINPNPPKSGISLSSEKSIVVNSGNESWPRWDSLAVKSTMGPSVSGGHNNVDSSMFIDEEDIPIDQVEGGKRPRNLTTSPVVSHNTDSNGASLFISADLQDQVRRAS</sequence>
<feature type="compositionally biased region" description="Polar residues" evidence="1">
    <location>
        <begin position="130"/>
        <end position="146"/>
    </location>
</feature>
<evidence type="ECO:0000256" key="1">
    <source>
        <dbReference type="SAM" id="MobiDB-lite"/>
    </source>
</evidence>
<dbReference type="EMBL" id="JBBPBN010000044">
    <property type="protein sequence ID" value="KAK8996528.1"/>
    <property type="molecule type" value="Genomic_DNA"/>
</dbReference>
<name>A0ABR2Q784_9ROSI</name>